<dbReference type="PANTHER" id="PTHR35733">
    <property type="entry name" value="OS02G0307800 PROTEIN"/>
    <property type="match status" value="1"/>
</dbReference>
<dbReference type="InterPro" id="IPR021434">
    <property type="entry name" value="DUF3082"/>
</dbReference>
<organism evidence="3">
    <name type="scientific">Rhizophora mucronata</name>
    <name type="common">Asiatic mangrove</name>
    <dbReference type="NCBI Taxonomy" id="61149"/>
    <lineage>
        <taxon>Eukaryota</taxon>
        <taxon>Viridiplantae</taxon>
        <taxon>Streptophyta</taxon>
        <taxon>Embryophyta</taxon>
        <taxon>Tracheophyta</taxon>
        <taxon>Spermatophyta</taxon>
        <taxon>Magnoliopsida</taxon>
        <taxon>eudicotyledons</taxon>
        <taxon>Gunneridae</taxon>
        <taxon>Pentapetalae</taxon>
        <taxon>rosids</taxon>
        <taxon>fabids</taxon>
        <taxon>Malpighiales</taxon>
        <taxon>Rhizophoraceae</taxon>
        <taxon>Rhizophora</taxon>
    </lineage>
</organism>
<accession>A0A2P2KVB3</accession>
<dbReference type="AlphaFoldDB" id="A0A2P2KVB3"/>
<feature type="region of interest" description="Disordered" evidence="1">
    <location>
        <begin position="243"/>
        <end position="285"/>
    </location>
</feature>
<dbReference type="EMBL" id="GGEC01029139">
    <property type="protein sequence ID" value="MBX09623.1"/>
    <property type="molecule type" value="Transcribed_RNA"/>
</dbReference>
<evidence type="ECO:0000256" key="1">
    <source>
        <dbReference type="SAM" id="MobiDB-lite"/>
    </source>
</evidence>
<dbReference type="GO" id="GO:0009535">
    <property type="term" value="C:chloroplast thylakoid membrane"/>
    <property type="evidence" value="ECO:0007669"/>
    <property type="project" value="TreeGrafter"/>
</dbReference>
<reference evidence="3" key="1">
    <citation type="submission" date="2018-02" db="EMBL/GenBank/DDBJ databases">
        <title>Rhizophora mucronata_Transcriptome.</title>
        <authorList>
            <person name="Meera S.P."/>
            <person name="Sreeshan A."/>
            <person name="Augustine A."/>
        </authorList>
    </citation>
    <scope>NUCLEOTIDE SEQUENCE</scope>
    <source>
        <tissue evidence="3">Leaf</tissue>
    </source>
</reference>
<feature type="compositionally biased region" description="Polar residues" evidence="1">
    <location>
        <begin position="270"/>
        <end position="285"/>
    </location>
</feature>
<evidence type="ECO:0000256" key="2">
    <source>
        <dbReference type="SAM" id="Phobius"/>
    </source>
</evidence>
<dbReference type="PANTHER" id="PTHR35733:SF1">
    <property type="entry name" value="OS02G0307800 PROTEIN"/>
    <property type="match status" value="1"/>
</dbReference>
<keyword evidence="2" id="KW-0812">Transmembrane</keyword>
<keyword evidence="2" id="KW-0472">Membrane</keyword>
<dbReference type="Pfam" id="PF11282">
    <property type="entry name" value="DUF3082"/>
    <property type="match status" value="1"/>
</dbReference>
<feature type="compositionally biased region" description="Polar residues" evidence="1">
    <location>
        <begin position="253"/>
        <end position="263"/>
    </location>
</feature>
<name>A0A2P2KVB3_RHIMU</name>
<sequence>MRICDSHFHVLSPLIFPLFHHHHHGSASVFLPFLHKPNSLFSLSAFPPTAYQSWLIAQLPDLTSAPSAPPGDGGPLELPLSSSIFASTDDPSPIQVATSVLLTGAISVFLFRAIRRRAKRVKELRFRSSGTNKTLKEEGLDSLKAMGSGPLDAKKTPSPAQAFLGGISAGVIALILYKFTTTIEAALNRQTLSDSYSVRQMTITIRTIVNGLCYLATFVFGANSVGLFLYSAQLAMNSFTEDLTGDKTESKGTDQPSSPNSTLEGPAASSKLNGSQGDQNPDNSQ</sequence>
<keyword evidence="2" id="KW-1133">Transmembrane helix</keyword>
<protein>
    <submittedName>
        <fullName evidence="3">Uncharacterized protein LOC105113698</fullName>
    </submittedName>
</protein>
<feature type="transmembrane region" description="Helical" evidence="2">
    <location>
        <begin position="203"/>
        <end position="230"/>
    </location>
</feature>
<evidence type="ECO:0000313" key="3">
    <source>
        <dbReference type="EMBL" id="MBX09623.1"/>
    </source>
</evidence>
<proteinExistence type="predicted"/>
<feature type="transmembrane region" description="Helical" evidence="2">
    <location>
        <begin position="94"/>
        <end position="114"/>
    </location>
</feature>